<gene>
    <name evidence="1" type="ORF">Q9295_03990</name>
</gene>
<accession>A0ABU0VUW4</accession>
<comment type="caution">
    <text evidence="1">The sequence shown here is derived from an EMBL/GenBank/DDBJ whole genome shotgun (WGS) entry which is preliminary data.</text>
</comment>
<organism evidence="1 2">
    <name type="scientific">Pseudogemmobacter lacusdianii</name>
    <dbReference type="NCBI Taxonomy" id="3069608"/>
    <lineage>
        <taxon>Bacteria</taxon>
        <taxon>Pseudomonadati</taxon>
        <taxon>Pseudomonadota</taxon>
        <taxon>Alphaproteobacteria</taxon>
        <taxon>Rhodobacterales</taxon>
        <taxon>Paracoccaceae</taxon>
        <taxon>Pseudogemmobacter</taxon>
    </lineage>
</organism>
<evidence type="ECO:0000313" key="2">
    <source>
        <dbReference type="Proteomes" id="UP001239680"/>
    </source>
</evidence>
<dbReference type="EMBL" id="JAVDBT010000003">
    <property type="protein sequence ID" value="MDQ2065521.1"/>
    <property type="molecule type" value="Genomic_DNA"/>
</dbReference>
<reference evidence="1 2" key="1">
    <citation type="submission" date="2023-08" db="EMBL/GenBank/DDBJ databases">
        <title>Characterization of two Paracoccaceae strains isolated from Phycosphere and proposal of Xinfangfangia lacusdiani sp. nov.</title>
        <authorList>
            <person name="Deng Y."/>
            <person name="Zhang Y.Q."/>
        </authorList>
    </citation>
    <scope>NUCLEOTIDE SEQUENCE [LARGE SCALE GENOMIC DNA]</scope>
    <source>
        <strain evidence="1 2">CPCC 101601</strain>
    </source>
</reference>
<dbReference type="RefSeq" id="WP_306679208.1">
    <property type="nucleotide sequence ID" value="NZ_JAVDBT010000003.1"/>
</dbReference>
<evidence type="ECO:0000313" key="1">
    <source>
        <dbReference type="EMBL" id="MDQ2065521.1"/>
    </source>
</evidence>
<dbReference type="InterPro" id="IPR019226">
    <property type="entry name" value="DUF2158"/>
</dbReference>
<protein>
    <submittedName>
        <fullName evidence="1">DUF2158 domain-containing protein</fullName>
    </submittedName>
</protein>
<name>A0ABU0VUW4_9RHOB</name>
<dbReference type="Pfam" id="PF09926">
    <property type="entry name" value="DUF2158"/>
    <property type="match status" value="1"/>
</dbReference>
<keyword evidence="2" id="KW-1185">Reference proteome</keyword>
<sequence>MDFKPADLVRLRSGGEVMTVEKVGRYGGEIKVSAVWFEGTELRRAVFLPVVLELVEAAAAAAPAIAS</sequence>
<dbReference type="Proteomes" id="UP001239680">
    <property type="component" value="Unassembled WGS sequence"/>
</dbReference>
<proteinExistence type="predicted"/>